<dbReference type="AlphaFoldDB" id="A0A1G7VNJ7"/>
<dbReference type="STRING" id="218672.SAMN04489759_109123"/>
<sequence length="202" mass="21406">MKSILTALALVGLLAGCSVDQNPDSPLEVVAAAAYRAPEPPSLTLMTMVNNRTGSGGHTALMVNGSQRVIFDPAGSFRDARLPERGDVLYGVTPGWLQAYKSAHARSTFHVVSQEIPVSAAVAERALQLVRSNGAVPGAFCANATSGILQQLPGFGGIKSTFYPVKLQDQFETLPGVTTTKYYEDDDGDVIDALRATQLARQ</sequence>
<organism evidence="1 2">
    <name type="scientific">Sulfitobacter delicatus</name>
    <dbReference type="NCBI Taxonomy" id="218672"/>
    <lineage>
        <taxon>Bacteria</taxon>
        <taxon>Pseudomonadati</taxon>
        <taxon>Pseudomonadota</taxon>
        <taxon>Alphaproteobacteria</taxon>
        <taxon>Rhodobacterales</taxon>
        <taxon>Roseobacteraceae</taxon>
        <taxon>Sulfitobacter</taxon>
    </lineage>
</organism>
<keyword evidence="2" id="KW-1185">Reference proteome</keyword>
<name>A0A1G7VNJ7_9RHOB</name>
<dbReference type="EMBL" id="FNBP01000009">
    <property type="protein sequence ID" value="SDG61128.1"/>
    <property type="molecule type" value="Genomic_DNA"/>
</dbReference>
<evidence type="ECO:0000313" key="2">
    <source>
        <dbReference type="Proteomes" id="UP000199399"/>
    </source>
</evidence>
<evidence type="ECO:0008006" key="3">
    <source>
        <dbReference type="Google" id="ProtNLM"/>
    </source>
</evidence>
<dbReference type="RefSeq" id="WP_093743502.1">
    <property type="nucleotide sequence ID" value="NZ_FNBP01000009.1"/>
</dbReference>
<evidence type="ECO:0000313" key="1">
    <source>
        <dbReference type="EMBL" id="SDG61128.1"/>
    </source>
</evidence>
<reference evidence="2" key="1">
    <citation type="submission" date="2016-10" db="EMBL/GenBank/DDBJ databases">
        <authorList>
            <person name="Varghese N."/>
            <person name="Submissions S."/>
        </authorList>
    </citation>
    <scope>NUCLEOTIDE SEQUENCE [LARGE SCALE GENOMIC DNA]</scope>
    <source>
        <strain evidence="2">DSM 16477</strain>
    </source>
</reference>
<proteinExistence type="predicted"/>
<dbReference type="OrthoDB" id="7666390at2"/>
<dbReference type="PROSITE" id="PS51257">
    <property type="entry name" value="PROKAR_LIPOPROTEIN"/>
    <property type="match status" value="1"/>
</dbReference>
<protein>
    <recommendedName>
        <fullName evidence="3">Lipoprotein</fullName>
    </recommendedName>
</protein>
<accession>A0A1G7VNJ7</accession>
<dbReference type="Proteomes" id="UP000199399">
    <property type="component" value="Unassembled WGS sequence"/>
</dbReference>
<gene>
    <name evidence="1" type="ORF">SAMN04489759_109123</name>
</gene>